<dbReference type="GO" id="GO:0047115">
    <property type="term" value="F:trans-1,2-dihydrobenzene-1,2-diol dehydrogenase activity"/>
    <property type="evidence" value="ECO:0007669"/>
    <property type="project" value="UniProtKB-EC"/>
</dbReference>
<accession>A0AAV2RPZ8</accession>
<reference evidence="12 13" key="1">
    <citation type="submission" date="2024-05" db="EMBL/GenBank/DDBJ databases">
        <authorList>
            <person name="Wallberg A."/>
        </authorList>
    </citation>
    <scope>NUCLEOTIDE SEQUENCE [LARGE SCALE GENOMIC DNA]</scope>
</reference>
<evidence type="ECO:0000256" key="1">
    <source>
        <dbReference type="ARBA" id="ARBA00010928"/>
    </source>
</evidence>
<dbReference type="PANTHER" id="PTHR22604:SF105">
    <property type="entry name" value="TRANS-1,2-DIHYDROBENZENE-1,2-DIOL DEHYDROGENASE"/>
    <property type="match status" value="1"/>
</dbReference>
<dbReference type="Proteomes" id="UP001497623">
    <property type="component" value="Unassembled WGS sequence"/>
</dbReference>
<comment type="catalytic activity">
    <reaction evidence="10">
        <text>D-xylose + NADP(+) = D-xylono-1,5-lactone + NADPH + H(+)</text>
        <dbReference type="Rhea" id="RHEA:22000"/>
        <dbReference type="ChEBI" id="CHEBI:15378"/>
        <dbReference type="ChEBI" id="CHEBI:15867"/>
        <dbReference type="ChEBI" id="CHEBI:53455"/>
        <dbReference type="ChEBI" id="CHEBI:57783"/>
        <dbReference type="ChEBI" id="CHEBI:58349"/>
        <dbReference type="EC" id="1.1.1.179"/>
    </reaction>
</comment>
<evidence type="ECO:0000256" key="10">
    <source>
        <dbReference type="ARBA" id="ARBA00049233"/>
    </source>
</evidence>
<evidence type="ECO:0000256" key="9">
    <source>
        <dbReference type="ARBA" id="ARBA00047423"/>
    </source>
</evidence>
<dbReference type="InterPro" id="IPR050984">
    <property type="entry name" value="Gfo/Idh/MocA_domain"/>
</dbReference>
<dbReference type="AlphaFoldDB" id="A0AAV2RPZ8"/>
<evidence type="ECO:0000256" key="3">
    <source>
        <dbReference type="ARBA" id="ARBA00038853"/>
    </source>
</evidence>
<evidence type="ECO:0000256" key="6">
    <source>
        <dbReference type="ARBA" id="ARBA00042926"/>
    </source>
</evidence>
<feature type="domain" description="Gfo/Idh/MocA-like oxidoreductase N-terminal" evidence="11">
    <location>
        <begin position="4"/>
        <end position="121"/>
    </location>
</feature>
<evidence type="ECO:0000256" key="8">
    <source>
        <dbReference type="ARBA" id="ARBA00043025"/>
    </source>
</evidence>
<keyword evidence="13" id="KW-1185">Reference proteome</keyword>
<dbReference type="Pfam" id="PF01408">
    <property type="entry name" value="GFO_IDH_MocA"/>
    <property type="match status" value="1"/>
</dbReference>
<dbReference type="PANTHER" id="PTHR22604">
    <property type="entry name" value="OXIDOREDUCTASES"/>
    <property type="match status" value="1"/>
</dbReference>
<sequence>MATRWGIASSGKICSDFVTAMKALPEGDHRLVAVGARALENAQAFAQKHGVEKAYGSYQELANDPNVEVVYVGPIHPQHLNVATIMIKAGKHVLCEKPLCMNVKETKQLVDLARQKGVFLMEA</sequence>
<dbReference type="EMBL" id="CAXKWB010030184">
    <property type="protein sequence ID" value="CAL4137231.1"/>
    <property type="molecule type" value="Genomic_DNA"/>
</dbReference>
<evidence type="ECO:0000256" key="5">
    <source>
        <dbReference type="ARBA" id="ARBA00040603"/>
    </source>
</evidence>
<name>A0AAV2RPZ8_MEGNR</name>
<feature type="non-terminal residue" evidence="12">
    <location>
        <position position="123"/>
    </location>
</feature>
<dbReference type="EC" id="1.1.1.179" evidence="4"/>
<dbReference type="Gene3D" id="3.40.50.720">
    <property type="entry name" value="NAD(P)-binding Rossmann-like Domain"/>
    <property type="match status" value="1"/>
</dbReference>
<dbReference type="SUPFAM" id="SSF51735">
    <property type="entry name" value="NAD(P)-binding Rossmann-fold domains"/>
    <property type="match status" value="1"/>
</dbReference>
<dbReference type="GO" id="GO:0047837">
    <property type="term" value="F:D-xylose 1-dehydrogenase (NADP+) activity"/>
    <property type="evidence" value="ECO:0007669"/>
    <property type="project" value="UniProtKB-EC"/>
</dbReference>
<comment type="similarity">
    <text evidence="1">Belongs to the Gfo/Idh/MocA family.</text>
</comment>
<protein>
    <recommendedName>
        <fullName evidence="5">Trans-1,2-dihydrobenzene-1,2-diol dehydrogenase</fullName>
        <ecNumber evidence="4">1.1.1.179</ecNumber>
        <ecNumber evidence="3">1.3.1.20</ecNumber>
    </recommendedName>
    <alternativeName>
        <fullName evidence="8">D-xylose 1-dehydrogenase</fullName>
    </alternativeName>
    <alternativeName>
        <fullName evidence="7">D-xylose-NADP dehydrogenase</fullName>
    </alternativeName>
    <alternativeName>
        <fullName evidence="6">Dimeric dihydrodiol dehydrogenase</fullName>
    </alternativeName>
</protein>
<dbReference type="EC" id="1.3.1.20" evidence="3"/>
<dbReference type="InterPro" id="IPR000683">
    <property type="entry name" value="Gfo/Idh/MocA-like_OxRdtase_N"/>
</dbReference>
<evidence type="ECO:0000259" key="11">
    <source>
        <dbReference type="Pfam" id="PF01408"/>
    </source>
</evidence>
<dbReference type="InterPro" id="IPR036291">
    <property type="entry name" value="NAD(P)-bd_dom_sf"/>
</dbReference>
<dbReference type="GO" id="GO:0000166">
    <property type="term" value="F:nucleotide binding"/>
    <property type="evidence" value="ECO:0007669"/>
    <property type="project" value="InterPro"/>
</dbReference>
<evidence type="ECO:0000256" key="2">
    <source>
        <dbReference type="ARBA" id="ARBA00023002"/>
    </source>
</evidence>
<organism evidence="12 13">
    <name type="scientific">Meganyctiphanes norvegica</name>
    <name type="common">Northern krill</name>
    <name type="synonym">Thysanopoda norvegica</name>
    <dbReference type="NCBI Taxonomy" id="48144"/>
    <lineage>
        <taxon>Eukaryota</taxon>
        <taxon>Metazoa</taxon>
        <taxon>Ecdysozoa</taxon>
        <taxon>Arthropoda</taxon>
        <taxon>Crustacea</taxon>
        <taxon>Multicrustacea</taxon>
        <taxon>Malacostraca</taxon>
        <taxon>Eumalacostraca</taxon>
        <taxon>Eucarida</taxon>
        <taxon>Euphausiacea</taxon>
        <taxon>Euphausiidae</taxon>
        <taxon>Meganyctiphanes</taxon>
    </lineage>
</organism>
<evidence type="ECO:0000313" key="13">
    <source>
        <dbReference type="Proteomes" id="UP001497623"/>
    </source>
</evidence>
<comment type="catalytic activity">
    <reaction evidence="9">
        <text>(1R,2R)-1,2-dihydrobenzene-1,2-diol + NADP(+) = catechol + NADPH + H(+)</text>
        <dbReference type="Rhea" id="RHEA:16729"/>
        <dbReference type="ChEBI" id="CHEBI:10702"/>
        <dbReference type="ChEBI" id="CHEBI:15378"/>
        <dbReference type="ChEBI" id="CHEBI:18135"/>
        <dbReference type="ChEBI" id="CHEBI:57783"/>
        <dbReference type="ChEBI" id="CHEBI:58349"/>
        <dbReference type="EC" id="1.3.1.20"/>
    </reaction>
</comment>
<keyword evidence="2" id="KW-0560">Oxidoreductase</keyword>
<comment type="caution">
    <text evidence="12">The sequence shown here is derived from an EMBL/GenBank/DDBJ whole genome shotgun (WGS) entry which is preliminary data.</text>
</comment>
<evidence type="ECO:0000313" key="12">
    <source>
        <dbReference type="EMBL" id="CAL4137231.1"/>
    </source>
</evidence>
<evidence type="ECO:0000256" key="7">
    <source>
        <dbReference type="ARBA" id="ARBA00042988"/>
    </source>
</evidence>
<gene>
    <name evidence="12" type="ORF">MNOR_LOCUS27981</name>
</gene>
<evidence type="ECO:0000256" key="4">
    <source>
        <dbReference type="ARBA" id="ARBA00038984"/>
    </source>
</evidence>
<proteinExistence type="inferred from homology"/>